<reference evidence="3" key="1">
    <citation type="submission" date="2022-10" db="EMBL/GenBank/DDBJ databases">
        <authorList>
            <person name="Kim H.S."/>
            <person name="Kim J.-S."/>
            <person name="Suh M.K."/>
            <person name="Eom M.K."/>
            <person name="Lee J.-S."/>
        </authorList>
    </citation>
    <scope>NUCLEOTIDE SEQUENCE</scope>
    <source>
        <strain evidence="3">LIP-5</strain>
    </source>
</reference>
<dbReference type="PANTHER" id="PTHR41349:SF1">
    <property type="entry name" value="PROTEIN CBG08683"/>
    <property type="match status" value="1"/>
</dbReference>
<keyword evidence="3" id="KW-0378">Hydrolase</keyword>
<dbReference type="EMBL" id="JAOTPL010000005">
    <property type="protein sequence ID" value="MCU7693886.1"/>
    <property type="molecule type" value="Genomic_DNA"/>
</dbReference>
<feature type="chain" id="PRO_5041974206" evidence="1">
    <location>
        <begin position="21"/>
        <end position="346"/>
    </location>
</feature>
<evidence type="ECO:0000259" key="2">
    <source>
        <dbReference type="Pfam" id="PF03372"/>
    </source>
</evidence>
<keyword evidence="1" id="KW-0732">Signal</keyword>
<dbReference type="GO" id="GO:0004519">
    <property type="term" value="F:endonuclease activity"/>
    <property type="evidence" value="ECO:0007669"/>
    <property type="project" value="UniProtKB-KW"/>
</dbReference>
<feature type="domain" description="Endonuclease/exonuclease/phosphatase" evidence="2">
    <location>
        <begin position="30"/>
        <end position="333"/>
    </location>
</feature>
<keyword evidence="4" id="KW-1185">Reference proteome</keyword>
<name>A0AAE3IP44_9BACT</name>
<dbReference type="RefSeq" id="WP_263037374.1">
    <property type="nucleotide sequence ID" value="NZ_JAOTPL010000005.1"/>
</dbReference>
<keyword evidence="3" id="KW-0255">Endonuclease</keyword>
<evidence type="ECO:0000313" key="4">
    <source>
        <dbReference type="Proteomes" id="UP001209317"/>
    </source>
</evidence>
<keyword evidence="3" id="KW-0540">Nuclease</keyword>
<dbReference type="Gene3D" id="3.60.10.10">
    <property type="entry name" value="Endonuclease/exonuclease/phosphatase"/>
    <property type="match status" value="1"/>
</dbReference>
<dbReference type="Pfam" id="PF03372">
    <property type="entry name" value="Exo_endo_phos"/>
    <property type="match status" value="1"/>
</dbReference>
<evidence type="ECO:0000256" key="1">
    <source>
        <dbReference type="SAM" id="SignalP"/>
    </source>
</evidence>
<dbReference type="PANTHER" id="PTHR41349">
    <property type="match status" value="1"/>
</dbReference>
<proteinExistence type="predicted"/>
<comment type="caution">
    <text evidence="3">The sequence shown here is derived from an EMBL/GenBank/DDBJ whole genome shotgun (WGS) entry which is preliminary data.</text>
</comment>
<dbReference type="AlphaFoldDB" id="A0AAE3IP44"/>
<organism evidence="3 4">
    <name type="scientific">Haoranjiania flava</name>
    <dbReference type="NCBI Taxonomy" id="1856322"/>
    <lineage>
        <taxon>Bacteria</taxon>
        <taxon>Pseudomonadati</taxon>
        <taxon>Bacteroidota</taxon>
        <taxon>Chitinophagia</taxon>
        <taxon>Chitinophagales</taxon>
        <taxon>Chitinophagaceae</taxon>
        <taxon>Haoranjiania</taxon>
    </lineage>
</organism>
<protein>
    <submittedName>
        <fullName evidence="3">Endonuclease/exonuclease/phosphatase family protein</fullName>
    </submittedName>
</protein>
<accession>A0AAE3IP44</accession>
<evidence type="ECO:0000313" key="3">
    <source>
        <dbReference type="EMBL" id="MCU7693886.1"/>
    </source>
</evidence>
<dbReference type="SUPFAM" id="SSF56219">
    <property type="entry name" value="DNase I-like"/>
    <property type="match status" value="1"/>
</dbReference>
<dbReference type="Proteomes" id="UP001209317">
    <property type="component" value="Unassembled WGS sequence"/>
</dbReference>
<dbReference type="InterPro" id="IPR005135">
    <property type="entry name" value="Endo/exonuclease/phosphatase"/>
</dbReference>
<feature type="signal peptide" evidence="1">
    <location>
        <begin position="1"/>
        <end position="20"/>
    </location>
</feature>
<sequence>MKHRAIVVLLFLFLMNTVQASGTTALKVLQLNTWHATSKVPGGFAGLVKIIQQTDADILLLCELNNGKKENLTGKLTDTLQKLGKFYYGNDRAKSAGILSRYPINYVPATYSDVEDFMTKAYISVAGRTLAVYSAHLDYTNYACYLPRGYSGTTWKKLDAPVLDVKAVLQANRMSRRDEAIAAFVKDAKEEIRRGNMVLMGGDLNEPSHLDWQADTKHLRDHNGLVVNWDCSVMLSKMGMVDVYRKKYRDAVRNPGFTYPSANSGAEPATLTWAPEADERERIDFIYYYPNRWWILSNASIVGPEESICRGKVKANDSDDVFITPEGVWPTDHKGNLAVFEITTAK</sequence>
<gene>
    <name evidence="3" type="ORF">OD355_05065</name>
</gene>
<dbReference type="InterPro" id="IPR036691">
    <property type="entry name" value="Endo/exonu/phosph_ase_sf"/>
</dbReference>